<evidence type="ECO:0000313" key="4">
    <source>
        <dbReference type="Proteomes" id="UP001054889"/>
    </source>
</evidence>
<reference evidence="3" key="1">
    <citation type="journal article" date="2018" name="DNA Res.">
        <title>Multiple hybrid de novo genome assembly of finger millet, an orphan allotetraploid crop.</title>
        <authorList>
            <person name="Hatakeyama M."/>
            <person name="Aluri S."/>
            <person name="Balachadran M.T."/>
            <person name="Sivarajan S.R."/>
            <person name="Patrignani A."/>
            <person name="Gruter S."/>
            <person name="Poveda L."/>
            <person name="Shimizu-Inatsugi R."/>
            <person name="Baeten J."/>
            <person name="Francoijs K.J."/>
            <person name="Nataraja K.N."/>
            <person name="Reddy Y.A.N."/>
            <person name="Phadnis S."/>
            <person name="Ravikumar R.L."/>
            <person name="Schlapbach R."/>
            <person name="Sreeman S.M."/>
            <person name="Shimizu K.K."/>
        </authorList>
    </citation>
    <scope>NUCLEOTIDE SEQUENCE</scope>
</reference>
<feature type="region of interest" description="Disordered" evidence="1">
    <location>
        <begin position="25"/>
        <end position="61"/>
    </location>
</feature>
<dbReference type="AlphaFoldDB" id="A0AAV5CGK8"/>
<reference evidence="3" key="2">
    <citation type="submission" date="2021-12" db="EMBL/GenBank/DDBJ databases">
        <title>Resequencing data analysis of finger millet.</title>
        <authorList>
            <person name="Hatakeyama M."/>
            <person name="Aluri S."/>
            <person name="Balachadran M.T."/>
            <person name="Sivarajan S.R."/>
            <person name="Poveda L."/>
            <person name="Shimizu-Inatsugi R."/>
            <person name="Schlapbach R."/>
            <person name="Sreeman S.M."/>
            <person name="Shimizu K.K."/>
        </authorList>
    </citation>
    <scope>NUCLEOTIDE SEQUENCE</scope>
</reference>
<dbReference type="EMBL" id="BQKI01000006">
    <property type="protein sequence ID" value="GJM97164.1"/>
    <property type="molecule type" value="Genomic_DNA"/>
</dbReference>
<name>A0AAV5CGK8_ELECO</name>
<dbReference type="Proteomes" id="UP001054889">
    <property type="component" value="Unassembled WGS sequence"/>
</dbReference>
<organism evidence="3 4">
    <name type="scientific">Eleusine coracana subsp. coracana</name>
    <dbReference type="NCBI Taxonomy" id="191504"/>
    <lineage>
        <taxon>Eukaryota</taxon>
        <taxon>Viridiplantae</taxon>
        <taxon>Streptophyta</taxon>
        <taxon>Embryophyta</taxon>
        <taxon>Tracheophyta</taxon>
        <taxon>Spermatophyta</taxon>
        <taxon>Magnoliopsida</taxon>
        <taxon>Liliopsida</taxon>
        <taxon>Poales</taxon>
        <taxon>Poaceae</taxon>
        <taxon>PACMAD clade</taxon>
        <taxon>Chloridoideae</taxon>
        <taxon>Cynodonteae</taxon>
        <taxon>Eleusininae</taxon>
        <taxon>Eleusine</taxon>
    </lineage>
</organism>
<gene>
    <name evidence="3" type="primary">ga14069</name>
    <name evidence="3" type="ORF">PR202_ga14069</name>
</gene>
<proteinExistence type="predicted"/>
<feature type="signal peptide" evidence="2">
    <location>
        <begin position="1"/>
        <end position="20"/>
    </location>
</feature>
<accession>A0AAV5CGK8</accession>
<evidence type="ECO:0000313" key="3">
    <source>
        <dbReference type="EMBL" id="GJM97164.1"/>
    </source>
</evidence>
<sequence length="61" mass="6328">MAASSLLVVFLCASLHVLHAARLPPGSSPIVETCKSVPPGELRPRPGPAPPRHPDRASLGL</sequence>
<feature type="chain" id="PRO_5043741706" evidence="2">
    <location>
        <begin position="21"/>
        <end position="61"/>
    </location>
</feature>
<keyword evidence="4" id="KW-1185">Reference proteome</keyword>
<protein>
    <submittedName>
        <fullName evidence="3">Uncharacterized protein</fullName>
    </submittedName>
</protein>
<evidence type="ECO:0000256" key="2">
    <source>
        <dbReference type="SAM" id="SignalP"/>
    </source>
</evidence>
<feature type="compositionally biased region" description="Basic and acidic residues" evidence="1">
    <location>
        <begin position="52"/>
        <end position="61"/>
    </location>
</feature>
<comment type="caution">
    <text evidence="3">The sequence shown here is derived from an EMBL/GenBank/DDBJ whole genome shotgun (WGS) entry which is preliminary data.</text>
</comment>
<keyword evidence="2" id="KW-0732">Signal</keyword>
<evidence type="ECO:0000256" key="1">
    <source>
        <dbReference type="SAM" id="MobiDB-lite"/>
    </source>
</evidence>